<protein>
    <submittedName>
        <fullName evidence="1">Uncharacterized protein</fullName>
    </submittedName>
</protein>
<dbReference type="EMBL" id="CAJVCH010327893">
    <property type="protein sequence ID" value="CAG7786853.1"/>
    <property type="molecule type" value="Genomic_DNA"/>
</dbReference>
<accession>A0A8J2P9Q3</accession>
<keyword evidence="2" id="KW-1185">Reference proteome</keyword>
<sequence length="215" mass="24134">ARNPLGATEDFFELIFGEFREFCFLAIDVYDLNRHTTTTFPPGSTLLAPYIYLGSDERAPFRGINIYLGHVISSPSEEHSVTTKWRETTKAGGEELCHRPSPVTSPYEILRLRGAVMCRVPETAGKDEMRRDELIVSEDPVTGKPFHAPILLHHQKTMSVIYEELVQGIGASPIYLSNPVLKSSFPTPDICPTPCIHYIKSEHLVPIIYSLSGRF</sequence>
<feature type="non-terminal residue" evidence="1">
    <location>
        <position position="1"/>
    </location>
</feature>
<dbReference type="AlphaFoldDB" id="A0A8J2P9Q3"/>
<dbReference type="Proteomes" id="UP000708208">
    <property type="component" value="Unassembled WGS sequence"/>
</dbReference>
<name>A0A8J2P9Q3_9HEXA</name>
<gene>
    <name evidence="1" type="ORF">AFUS01_LOCUS25402</name>
</gene>
<proteinExistence type="predicted"/>
<organism evidence="1 2">
    <name type="scientific">Allacma fusca</name>
    <dbReference type="NCBI Taxonomy" id="39272"/>
    <lineage>
        <taxon>Eukaryota</taxon>
        <taxon>Metazoa</taxon>
        <taxon>Ecdysozoa</taxon>
        <taxon>Arthropoda</taxon>
        <taxon>Hexapoda</taxon>
        <taxon>Collembola</taxon>
        <taxon>Symphypleona</taxon>
        <taxon>Sminthuridae</taxon>
        <taxon>Allacma</taxon>
    </lineage>
</organism>
<evidence type="ECO:0000313" key="2">
    <source>
        <dbReference type="Proteomes" id="UP000708208"/>
    </source>
</evidence>
<comment type="caution">
    <text evidence="1">The sequence shown here is derived from an EMBL/GenBank/DDBJ whole genome shotgun (WGS) entry which is preliminary data.</text>
</comment>
<reference evidence="1" key="1">
    <citation type="submission" date="2021-06" db="EMBL/GenBank/DDBJ databases">
        <authorList>
            <person name="Hodson N. C."/>
            <person name="Mongue J. A."/>
            <person name="Jaron S. K."/>
        </authorList>
    </citation>
    <scope>NUCLEOTIDE SEQUENCE</scope>
</reference>
<evidence type="ECO:0000313" key="1">
    <source>
        <dbReference type="EMBL" id="CAG7786853.1"/>
    </source>
</evidence>